<dbReference type="Proteomes" id="UP000036403">
    <property type="component" value="Unassembled WGS sequence"/>
</dbReference>
<organism evidence="1 2">
    <name type="scientific">Lasius niger</name>
    <name type="common">Black garden ant</name>
    <dbReference type="NCBI Taxonomy" id="67767"/>
    <lineage>
        <taxon>Eukaryota</taxon>
        <taxon>Metazoa</taxon>
        <taxon>Ecdysozoa</taxon>
        <taxon>Arthropoda</taxon>
        <taxon>Hexapoda</taxon>
        <taxon>Insecta</taxon>
        <taxon>Pterygota</taxon>
        <taxon>Neoptera</taxon>
        <taxon>Endopterygota</taxon>
        <taxon>Hymenoptera</taxon>
        <taxon>Apocrita</taxon>
        <taxon>Aculeata</taxon>
        <taxon>Formicoidea</taxon>
        <taxon>Formicidae</taxon>
        <taxon>Formicinae</taxon>
        <taxon>Lasius</taxon>
        <taxon>Lasius</taxon>
    </lineage>
</organism>
<reference evidence="1 2" key="1">
    <citation type="submission" date="2015-04" db="EMBL/GenBank/DDBJ databases">
        <title>Lasius niger genome sequencing.</title>
        <authorList>
            <person name="Konorov E.A."/>
            <person name="Nikitin M.A."/>
            <person name="Kirill M.V."/>
            <person name="Chang P."/>
        </authorList>
    </citation>
    <scope>NUCLEOTIDE SEQUENCE [LARGE SCALE GENOMIC DNA]</scope>
    <source>
        <tissue evidence="1">Whole</tissue>
    </source>
</reference>
<evidence type="ECO:0000313" key="2">
    <source>
        <dbReference type="Proteomes" id="UP000036403"/>
    </source>
</evidence>
<name>A0A0J7JYW4_LASNI</name>
<comment type="caution">
    <text evidence="1">The sequence shown here is derived from an EMBL/GenBank/DDBJ whole genome shotgun (WGS) entry which is preliminary data.</text>
</comment>
<gene>
    <name evidence="1" type="ORF">RF55_20560</name>
</gene>
<keyword evidence="2" id="KW-1185">Reference proteome</keyword>
<protein>
    <submittedName>
        <fullName evidence="1">Uncharacterized protein</fullName>
    </submittedName>
</protein>
<proteinExistence type="predicted"/>
<dbReference type="AlphaFoldDB" id="A0A0J7JYW4"/>
<dbReference type="PaxDb" id="67767-A0A0J7JYW4"/>
<dbReference type="EMBL" id="LBMM01020674">
    <property type="protein sequence ID" value="KMQ83234.1"/>
    <property type="molecule type" value="Genomic_DNA"/>
</dbReference>
<evidence type="ECO:0000313" key="1">
    <source>
        <dbReference type="EMBL" id="KMQ83234.1"/>
    </source>
</evidence>
<accession>A0A0J7JYW4</accession>
<sequence>MKIHGCFADHEQGESWGLGADPAAPFHTNRVVDEVRIELAADHQHRAGLGGPAGGFALSFVIDGGLHLGMPVREYRKHAIGQQRKIASAGTAMSKVERHQRLPVFHVQAQRTGFPIVDAGIGGEQQPFTVQGRPVLEAFDVAIRLVGIRIQPMQAQGMALQVDVDEPKVLSLERQILAIYRMAMTMAAA</sequence>